<dbReference type="AlphaFoldDB" id="A0AAP6JEV8"/>
<evidence type="ECO:0000256" key="1">
    <source>
        <dbReference type="ARBA" id="ARBA00001946"/>
    </source>
</evidence>
<dbReference type="InterPro" id="IPR036206">
    <property type="entry name" value="ThiamineP_synth_sf"/>
</dbReference>
<dbReference type="GO" id="GO:0008413">
    <property type="term" value="F:8-oxo-7,8-dihydroguanosine triphosphate pyrophosphatase activity"/>
    <property type="evidence" value="ECO:0007669"/>
    <property type="project" value="TreeGrafter"/>
</dbReference>
<dbReference type="GO" id="GO:0035539">
    <property type="term" value="F:8-oxo-7,8-dihydrodeoxyguanosine triphosphate pyrophosphatase activity"/>
    <property type="evidence" value="ECO:0007669"/>
    <property type="project" value="UniProtKB-EC"/>
</dbReference>
<dbReference type="PANTHER" id="PTHR47707">
    <property type="entry name" value="8-OXO-DGTP DIPHOSPHATASE"/>
    <property type="match status" value="1"/>
</dbReference>
<evidence type="ECO:0000256" key="12">
    <source>
        <dbReference type="ARBA" id="ARBA00038905"/>
    </source>
</evidence>
<protein>
    <recommendedName>
        <fullName evidence="13">8-oxo-dGTP diphosphatase</fullName>
        <ecNumber evidence="12">3.6.1.55</ecNumber>
    </recommendedName>
    <alternativeName>
        <fullName evidence="16">7,8-dihydro-8-oxoguanine-triphosphatase</fullName>
    </alternativeName>
    <alternativeName>
        <fullName evidence="15">Mutator protein MutT</fullName>
    </alternativeName>
    <alternativeName>
        <fullName evidence="14">dGTP pyrophosphohydrolase</fullName>
    </alternativeName>
</protein>
<dbReference type="GO" id="GO:0044715">
    <property type="term" value="F:8-oxo-dGDP phosphatase activity"/>
    <property type="evidence" value="ECO:0007669"/>
    <property type="project" value="TreeGrafter"/>
</dbReference>
<keyword evidence="7 18" id="KW-0378">Hydrolase</keyword>
<dbReference type="PROSITE" id="PS51462">
    <property type="entry name" value="NUDIX"/>
    <property type="match status" value="1"/>
</dbReference>
<dbReference type="Gene3D" id="3.90.79.10">
    <property type="entry name" value="Nucleoside Triphosphate Pyrophosphohydrolase"/>
    <property type="match status" value="1"/>
</dbReference>
<evidence type="ECO:0000256" key="5">
    <source>
        <dbReference type="ARBA" id="ARBA00022723"/>
    </source>
</evidence>
<keyword evidence="19" id="KW-1185">Reference proteome</keyword>
<accession>A0AAP6JEV8</accession>
<dbReference type="InterPro" id="IPR013785">
    <property type="entry name" value="Aldolase_TIM"/>
</dbReference>
<dbReference type="Proteomes" id="UP001302316">
    <property type="component" value="Unassembled WGS sequence"/>
</dbReference>
<evidence type="ECO:0000256" key="4">
    <source>
        <dbReference type="ARBA" id="ARBA00022705"/>
    </source>
</evidence>
<evidence type="ECO:0000259" key="17">
    <source>
        <dbReference type="PROSITE" id="PS51462"/>
    </source>
</evidence>
<evidence type="ECO:0000256" key="14">
    <source>
        <dbReference type="ARBA" id="ARBA00041592"/>
    </source>
</evidence>
<keyword evidence="4" id="KW-0235">DNA replication</keyword>
<dbReference type="EMBL" id="JAYGII010000004">
    <property type="protein sequence ID" value="MEA5444829.1"/>
    <property type="molecule type" value="Genomic_DNA"/>
</dbReference>
<dbReference type="InterPro" id="IPR029119">
    <property type="entry name" value="MutY_C"/>
</dbReference>
<evidence type="ECO:0000256" key="13">
    <source>
        <dbReference type="ARBA" id="ARBA00040794"/>
    </source>
</evidence>
<dbReference type="GO" id="GO:0006260">
    <property type="term" value="P:DNA replication"/>
    <property type="evidence" value="ECO:0007669"/>
    <property type="project" value="UniProtKB-KW"/>
</dbReference>
<dbReference type="PANTHER" id="PTHR47707:SF1">
    <property type="entry name" value="NUDIX HYDROLASE FAMILY PROTEIN"/>
    <property type="match status" value="1"/>
</dbReference>
<dbReference type="InterPro" id="IPR022998">
    <property type="entry name" value="ThiamineP_synth_TenI"/>
</dbReference>
<proteinExistence type="inferred from homology"/>
<evidence type="ECO:0000256" key="2">
    <source>
        <dbReference type="ARBA" id="ARBA00005582"/>
    </source>
</evidence>
<comment type="catalytic activity">
    <reaction evidence="11">
        <text>8-oxo-GTP + H2O = 8-oxo-GMP + diphosphate + H(+)</text>
        <dbReference type="Rhea" id="RHEA:67616"/>
        <dbReference type="ChEBI" id="CHEBI:15377"/>
        <dbReference type="ChEBI" id="CHEBI:15378"/>
        <dbReference type="ChEBI" id="CHEBI:33019"/>
        <dbReference type="ChEBI" id="CHEBI:143553"/>
        <dbReference type="ChEBI" id="CHEBI:145694"/>
    </reaction>
</comment>
<comment type="similarity">
    <text evidence="2">Belongs to the Nudix hydrolase family.</text>
</comment>
<evidence type="ECO:0000256" key="6">
    <source>
        <dbReference type="ARBA" id="ARBA00022763"/>
    </source>
</evidence>
<dbReference type="CDD" id="cd03425">
    <property type="entry name" value="NUDIX_MutT_NudA_like"/>
    <property type="match status" value="1"/>
</dbReference>
<comment type="cofactor">
    <cofactor evidence="1">
        <name>Mg(2+)</name>
        <dbReference type="ChEBI" id="CHEBI:18420"/>
    </cofactor>
</comment>
<dbReference type="Pfam" id="PF14815">
    <property type="entry name" value="NUDIX_4"/>
    <property type="match status" value="1"/>
</dbReference>
<dbReference type="GO" id="GO:0006281">
    <property type="term" value="P:DNA repair"/>
    <property type="evidence" value="ECO:0007669"/>
    <property type="project" value="UniProtKB-KW"/>
</dbReference>
<dbReference type="InterPro" id="IPR015797">
    <property type="entry name" value="NUDIX_hydrolase-like_dom_sf"/>
</dbReference>
<name>A0AAP6JEV8_9GAMM</name>
<dbReference type="RefSeq" id="WP_346050437.1">
    <property type="nucleotide sequence ID" value="NZ_JAYGII010000004.1"/>
</dbReference>
<dbReference type="Pfam" id="PF02581">
    <property type="entry name" value="TMP-TENI"/>
    <property type="match status" value="1"/>
</dbReference>
<feature type="domain" description="Nudix hydrolase" evidence="17">
    <location>
        <begin position="5"/>
        <end position="134"/>
    </location>
</feature>
<dbReference type="SUPFAM" id="SSF55811">
    <property type="entry name" value="Nudix"/>
    <property type="match status" value="1"/>
</dbReference>
<dbReference type="InterPro" id="IPR000086">
    <property type="entry name" value="NUDIX_hydrolase_dom"/>
</dbReference>
<evidence type="ECO:0000256" key="9">
    <source>
        <dbReference type="ARBA" id="ARBA00023204"/>
    </source>
</evidence>
<evidence type="ECO:0000256" key="10">
    <source>
        <dbReference type="ARBA" id="ARBA00035861"/>
    </source>
</evidence>
<dbReference type="InterPro" id="IPR020084">
    <property type="entry name" value="NUDIX_hydrolase_CS"/>
</dbReference>
<dbReference type="GO" id="GO:0046872">
    <property type="term" value="F:metal ion binding"/>
    <property type="evidence" value="ECO:0007669"/>
    <property type="project" value="UniProtKB-KW"/>
</dbReference>
<keyword evidence="8" id="KW-0460">Magnesium</keyword>
<comment type="catalytic activity">
    <reaction evidence="10">
        <text>8-oxo-dGTP + H2O = 8-oxo-dGMP + diphosphate + H(+)</text>
        <dbReference type="Rhea" id="RHEA:31575"/>
        <dbReference type="ChEBI" id="CHEBI:15377"/>
        <dbReference type="ChEBI" id="CHEBI:15378"/>
        <dbReference type="ChEBI" id="CHEBI:33019"/>
        <dbReference type="ChEBI" id="CHEBI:63224"/>
        <dbReference type="ChEBI" id="CHEBI:77896"/>
        <dbReference type="EC" id="3.6.1.55"/>
    </reaction>
</comment>
<keyword evidence="9" id="KW-0234">DNA repair</keyword>
<evidence type="ECO:0000313" key="19">
    <source>
        <dbReference type="Proteomes" id="UP001302316"/>
    </source>
</evidence>
<organism evidence="18 19">
    <name type="scientific">Natronospira elongata</name>
    <dbReference type="NCBI Taxonomy" id="3110268"/>
    <lineage>
        <taxon>Bacteria</taxon>
        <taxon>Pseudomonadati</taxon>
        <taxon>Pseudomonadota</taxon>
        <taxon>Gammaproteobacteria</taxon>
        <taxon>Natronospirales</taxon>
        <taxon>Natronospiraceae</taxon>
        <taxon>Natronospira</taxon>
    </lineage>
</organism>
<keyword evidence="5" id="KW-0479">Metal-binding</keyword>
<evidence type="ECO:0000313" key="18">
    <source>
        <dbReference type="EMBL" id="MEA5444829.1"/>
    </source>
</evidence>
<dbReference type="GO" id="GO:0009228">
    <property type="term" value="P:thiamine biosynthetic process"/>
    <property type="evidence" value="ECO:0007669"/>
    <property type="project" value="UniProtKB-KW"/>
</dbReference>
<dbReference type="EC" id="3.6.1.55" evidence="12"/>
<reference evidence="18 19" key="1">
    <citation type="submission" date="2023-12" db="EMBL/GenBank/DDBJ databases">
        <title>Whole-genome sequencing of halo(alkali)philic microorganisms from hypersaline lakes.</title>
        <authorList>
            <person name="Sorokin D.Y."/>
            <person name="Merkel A.Y."/>
            <person name="Messina E."/>
            <person name="Yakimov M."/>
        </authorList>
    </citation>
    <scope>NUCLEOTIDE SEQUENCE [LARGE SCALE GENOMIC DNA]</scope>
    <source>
        <strain evidence="18 19">AB-CW1</strain>
    </source>
</reference>
<dbReference type="GO" id="GO:0044716">
    <property type="term" value="F:8-oxo-GDP phosphatase activity"/>
    <property type="evidence" value="ECO:0007669"/>
    <property type="project" value="TreeGrafter"/>
</dbReference>
<gene>
    <name evidence="18" type="ORF">VCB98_03240</name>
</gene>
<dbReference type="SUPFAM" id="SSF51391">
    <property type="entry name" value="Thiamin phosphate synthase"/>
    <property type="match status" value="1"/>
</dbReference>
<evidence type="ECO:0000256" key="11">
    <source>
        <dbReference type="ARBA" id="ARBA00036904"/>
    </source>
</evidence>
<evidence type="ECO:0000256" key="3">
    <source>
        <dbReference type="ARBA" id="ARBA00022457"/>
    </source>
</evidence>
<comment type="caution">
    <text evidence="18">The sequence shown here is derived from an EMBL/GenBank/DDBJ whole genome shotgun (WGS) entry which is preliminary data.</text>
</comment>
<evidence type="ECO:0000256" key="8">
    <source>
        <dbReference type="ARBA" id="ARBA00022842"/>
    </source>
</evidence>
<keyword evidence="3" id="KW-0515">Mutator protein</keyword>
<sequence length="320" mass="34170">MARGERLRIVAAVLRDQDGRILVSTRPAGRSMSGRWEFPGGKREPGEGRWAALVRELSEELDLHLVEGRPLIRIQHDYPDGPAVDLDVWLVTAWEGAPRALEGQQFDWFAPEALSRLDFLAANTPIVTAARLPDRYLVTPPDFARLEDLVAGVEAAARRGISLIQLRGDWLRQSGGQVAAKEAVARARAAGASVLINGDPGLAEKCQADGVHLPARLAAGLESRPVVRPGLVGVSCHDEAELRHAEALGADFVTLGHVRPTPSHPGAEPLGMDRFLALAGSASLPVYAIGGMGVADLPALHQQSIQGIAAIRGLGRQLFA</sequence>
<dbReference type="CDD" id="cd00564">
    <property type="entry name" value="TMP_TenI"/>
    <property type="match status" value="1"/>
</dbReference>
<keyword evidence="6" id="KW-0227">DNA damage</keyword>
<evidence type="ECO:0000256" key="15">
    <source>
        <dbReference type="ARBA" id="ARBA00041979"/>
    </source>
</evidence>
<dbReference type="Gene3D" id="3.20.20.70">
    <property type="entry name" value="Aldolase class I"/>
    <property type="match status" value="1"/>
</dbReference>
<evidence type="ECO:0000256" key="7">
    <source>
        <dbReference type="ARBA" id="ARBA00022801"/>
    </source>
</evidence>
<dbReference type="InterPro" id="IPR047127">
    <property type="entry name" value="MutT-like"/>
</dbReference>
<evidence type="ECO:0000256" key="16">
    <source>
        <dbReference type="ARBA" id="ARBA00042798"/>
    </source>
</evidence>
<dbReference type="PROSITE" id="PS00893">
    <property type="entry name" value="NUDIX_BOX"/>
    <property type="match status" value="1"/>
</dbReference>
<dbReference type="NCBIfam" id="NF006530">
    <property type="entry name" value="PRK08999.1"/>
    <property type="match status" value="1"/>
</dbReference>